<keyword evidence="3" id="KW-0732">Signal</keyword>
<dbReference type="Proteomes" id="UP001157418">
    <property type="component" value="Unassembled WGS sequence"/>
</dbReference>
<evidence type="ECO:0000313" key="8">
    <source>
        <dbReference type="EMBL" id="CAH1420703.1"/>
    </source>
</evidence>
<gene>
    <name evidence="8" type="ORF">LVIROSA_LOCUS8148</name>
</gene>
<feature type="transmembrane region" description="Helical" evidence="7">
    <location>
        <begin position="92"/>
        <end position="110"/>
    </location>
</feature>
<comment type="subcellular location">
    <subcellularLocation>
        <location evidence="1">Membrane</location>
        <topology evidence="1">Single-pass type I membrane protein</topology>
    </subcellularLocation>
</comment>
<evidence type="ECO:0000256" key="1">
    <source>
        <dbReference type="ARBA" id="ARBA00004479"/>
    </source>
</evidence>
<dbReference type="GO" id="GO:0016020">
    <property type="term" value="C:membrane"/>
    <property type="evidence" value="ECO:0007669"/>
    <property type="project" value="UniProtKB-SubCell"/>
</dbReference>
<comment type="caution">
    <text evidence="8">The sequence shown here is derived from an EMBL/GenBank/DDBJ whole genome shotgun (WGS) entry which is preliminary data.</text>
</comment>
<accession>A0AAU9MJ15</accession>
<reference evidence="8 9" key="1">
    <citation type="submission" date="2022-01" db="EMBL/GenBank/DDBJ databases">
        <authorList>
            <person name="Xiong W."/>
            <person name="Schranz E."/>
        </authorList>
    </citation>
    <scope>NUCLEOTIDE SEQUENCE [LARGE SCALE GENOMIC DNA]</scope>
</reference>
<keyword evidence="2 7" id="KW-0812">Transmembrane</keyword>
<keyword evidence="4 7" id="KW-1133">Transmembrane helix</keyword>
<proteinExistence type="predicted"/>
<dbReference type="PANTHER" id="PTHR48063">
    <property type="entry name" value="LRR RECEPTOR-LIKE KINASE"/>
    <property type="match status" value="1"/>
</dbReference>
<keyword evidence="6" id="KW-0325">Glycoprotein</keyword>
<dbReference type="PANTHER" id="PTHR48063:SF98">
    <property type="entry name" value="LRR RECEPTOR-LIKE SERINE_THREONINE-PROTEIN KINASE FLS2"/>
    <property type="match status" value="1"/>
</dbReference>
<dbReference type="InterPro" id="IPR032675">
    <property type="entry name" value="LRR_dom_sf"/>
</dbReference>
<dbReference type="Gene3D" id="3.80.10.10">
    <property type="entry name" value="Ribonuclease Inhibitor"/>
    <property type="match status" value="1"/>
</dbReference>
<dbReference type="AlphaFoldDB" id="A0AAU9MJ15"/>
<sequence>MRELESLDLSVIHLNGKIPLSLVGLTALSLLSVSYNPLIGTIPTRHQLQTFNGFSFIRNHALCGAPLPGCRQKTDDTKGANDDHGKPDDTNWILVICMIVGLAVGFWITIDTLIVSKRCRDAYYHFLDKMRIKANFILLVSMYVSHIP</sequence>
<organism evidence="8 9">
    <name type="scientific">Lactuca virosa</name>
    <dbReference type="NCBI Taxonomy" id="75947"/>
    <lineage>
        <taxon>Eukaryota</taxon>
        <taxon>Viridiplantae</taxon>
        <taxon>Streptophyta</taxon>
        <taxon>Embryophyta</taxon>
        <taxon>Tracheophyta</taxon>
        <taxon>Spermatophyta</taxon>
        <taxon>Magnoliopsida</taxon>
        <taxon>eudicotyledons</taxon>
        <taxon>Gunneridae</taxon>
        <taxon>Pentapetalae</taxon>
        <taxon>asterids</taxon>
        <taxon>campanulids</taxon>
        <taxon>Asterales</taxon>
        <taxon>Asteraceae</taxon>
        <taxon>Cichorioideae</taxon>
        <taxon>Cichorieae</taxon>
        <taxon>Lactucinae</taxon>
        <taxon>Lactuca</taxon>
    </lineage>
</organism>
<dbReference type="InterPro" id="IPR046956">
    <property type="entry name" value="RLP23-like"/>
</dbReference>
<evidence type="ECO:0000256" key="7">
    <source>
        <dbReference type="SAM" id="Phobius"/>
    </source>
</evidence>
<dbReference type="SUPFAM" id="SSF52058">
    <property type="entry name" value="L domain-like"/>
    <property type="match status" value="1"/>
</dbReference>
<feature type="transmembrane region" description="Helical" evidence="7">
    <location>
        <begin position="20"/>
        <end position="39"/>
    </location>
</feature>
<evidence type="ECO:0000256" key="2">
    <source>
        <dbReference type="ARBA" id="ARBA00022692"/>
    </source>
</evidence>
<keyword evidence="9" id="KW-1185">Reference proteome</keyword>
<dbReference type="EMBL" id="CAKMRJ010001112">
    <property type="protein sequence ID" value="CAH1420703.1"/>
    <property type="molecule type" value="Genomic_DNA"/>
</dbReference>
<evidence type="ECO:0000256" key="3">
    <source>
        <dbReference type="ARBA" id="ARBA00022729"/>
    </source>
</evidence>
<evidence type="ECO:0000256" key="4">
    <source>
        <dbReference type="ARBA" id="ARBA00022989"/>
    </source>
</evidence>
<evidence type="ECO:0000313" key="9">
    <source>
        <dbReference type="Proteomes" id="UP001157418"/>
    </source>
</evidence>
<evidence type="ECO:0000256" key="6">
    <source>
        <dbReference type="ARBA" id="ARBA00023180"/>
    </source>
</evidence>
<evidence type="ECO:0000256" key="5">
    <source>
        <dbReference type="ARBA" id="ARBA00023136"/>
    </source>
</evidence>
<protein>
    <submittedName>
        <fullName evidence="8">Uncharacterized protein</fullName>
    </submittedName>
</protein>
<keyword evidence="5 7" id="KW-0472">Membrane</keyword>
<name>A0AAU9MJ15_9ASTR</name>